<dbReference type="InterPro" id="IPR050490">
    <property type="entry name" value="Bact_solute-bd_prot1"/>
</dbReference>
<dbReference type="OrthoDB" id="42940at2"/>
<keyword evidence="2" id="KW-0732">Signal</keyword>
<gene>
    <name evidence="3" type="ORF">HMPREF1872_01168</name>
</gene>
<name>A0A133Y7I6_9FIRM</name>
<dbReference type="EMBL" id="LSCV01000042">
    <property type="protein sequence ID" value="KXB39140.1"/>
    <property type="molecule type" value="Genomic_DNA"/>
</dbReference>
<reference evidence="4" key="1">
    <citation type="submission" date="2016-01" db="EMBL/GenBank/DDBJ databases">
        <authorList>
            <person name="Mitreva M."/>
            <person name="Pepin K.H."/>
            <person name="Mihindukulasuriya K.A."/>
            <person name="Fulton R."/>
            <person name="Fronick C."/>
            <person name="O'Laughlin M."/>
            <person name="Miner T."/>
            <person name="Herter B."/>
            <person name="Rosa B.A."/>
            <person name="Cordes M."/>
            <person name="Tomlinson C."/>
            <person name="Wollam A."/>
            <person name="Palsikar V.B."/>
            <person name="Mardis E.R."/>
            <person name="Wilson R.K."/>
        </authorList>
    </citation>
    <scope>NUCLEOTIDE SEQUENCE [LARGE SCALE GENOMIC DNA]</scope>
    <source>
        <strain evidence="4">KA00274</strain>
    </source>
</reference>
<feature type="signal peptide" evidence="2">
    <location>
        <begin position="1"/>
        <end position="23"/>
    </location>
</feature>
<sequence length="443" mass="48697">MKMKRLAGIVLAATMLAACTAQKKPAETKAAKAEETKAAQESKTDAKATKAESGEKVKLRMMYWNKEETVADFLKLAKEKLPNIEIEFNFVDVDHFKGTLETQLQAGEGPDIMPSGESQEHIRAGYLMDLTDQPFIKKYSKASIDSISCDGKVYGVPGISWFEGIFYNKEIFEKNNIAVPKTFAEMMEVHKKLKDAGIVPQAWGNKSWEPLAKSPLGLATVDYLQTDAGRDFDAQIRDGKAKFSGSKLEEIVNKWADAYIKGGYISPEMLQIDYDTALKQFAQGKAAMWESGPWAVKAIKEANPNLKFDMMPFVGTKAGNEYLIGGPGVTYGVNAKSKNKDAALKVIELMATPEGQQALCAGSPGSGSFLEDANIKLPEEFTGVKEVLNKGNVYCPWFVWKCSDAYNTALGKGLQEVIQGNGTVADVMKQMDQKVEEIMAQKK</sequence>
<organism evidence="3 4">
    <name type="scientific">Amygdalobacter nucleatus</name>
    <dbReference type="NCBI Taxonomy" id="3029274"/>
    <lineage>
        <taxon>Bacteria</taxon>
        <taxon>Bacillati</taxon>
        <taxon>Bacillota</taxon>
        <taxon>Clostridia</taxon>
        <taxon>Eubacteriales</taxon>
        <taxon>Oscillospiraceae</taxon>
        <taxon>Amygdalobacter</taxon>
    </lineage>
</organism>
<feature type="region of interest" description="Disordered" evidence="1">
    <location>
        <begin position="25"/>
        <end position="51"/>
    </location>
</feature>
<proteinExistence type="predicted"/>
<evidence type="ECO:0000256" key="1">
    <source>
        <dbReference type="SAM" id="MobiDB-lite"/>
    </source>
</evidence>
<keyword evidence="4" id="KW-1185">Reference proteome</keyword>
<dbReference type="InterPro" id="IPR006059">
    <property type="entry name" value="SBP"/>
</dbReference>
<dbReference type="Gene3D" id="3.40.190.10">
    <property type="entry name" value="Periplasmic binding protein-like II"/>
    <property type="match status" value="2"/>
</dbReference>
<evidence type="ECO:0000313" key="3">
    <source>
        <dbReference type="EMBL" id="KXB39140.1"/>
    </source>
</evidence>
<accession>A0A133Y7I6</accession>
<evidence type="ECO:0000313" key="4">
    <source>
        <dbReference type="Proteomes" id="UP000070080"/>
    </source>
</evidence>
<dbReference type="PANTHER" id="PTHR43649">
    <property type="entry name" value="ARABINOSE-BINDING PROTEIN-RELATED"/>
    <property type="match status" value="1"/>
</dbReference>
<evidence type="ECO:0000256" key="2">
    <source>
        <dbReference type="SAM" id="SignalP"/>
    </source>
</evidence>
<dbReference type="PANTHER" id="PTHR43649:SF12">
    <property type="entry name" value="DIACETYLCHITOBIOSE BINDING PROTEIN DASA"/>
    <property type="match status" value="1"/>
</dbReference>
<feature type="chain" id="PRO_5039543793" evidence="2">
    <location>
        <begin position="24"/>
        <end position="443"/>
    </location>
</feature>
<dbReference type="AlphaFoldDB" id="A0A133Y7I6"/>
<dbReference type="SUPFAM" id="SSF53850">
    <property type="entry name" value="Periplasmic binding protein-like II"/>
    <property type="match status" value="1"/>
</dbReference>
<protein>
    <submittedName>
        <fullName evidence="3">ABC transporter, solute-binding protein</fullName>
    </submittedName>
</protein>
<dbReference type="PROSITE" id="PS51257">
    <property type="entry name" value="PROKAR_LIPOPROTEIN"/>
    <property type="match status" value="1"/>
</dbReference>
<dbReference type="Pfam" id="PF13416">
    <property type="entry name" value="SBP_bac_8"/>
    <property type="match status" value="1"/>
</dbReference>
<dbReference type="RefSeq" id="WP_066714694.1">
    <property type="nucleotide sequence ID" value="NZ_CP118869.1"/>
</dbReference>
<dbReference type="STRING" id="1497955.HMPREF1872_01168"/>
<dbReference type="Proteomes" id="UP000070080">
    <property type="component" value="Unassembled WGS sequence"/>
</dbReference>
<comment type="caution">
    <text evidence="3">The sequence shown here is derived from an EMBL/GenBank/DDBJ whole genome shotgun (WGS) entry which is preliminary data.</text>
</comment>